<dbReference type="EMBL" id="JAMBOP010000012">
    <property type="protein sequence ID" value="MCM3736476.1"/>
    <property type="molecule type" value="Genomic_DNA"/>
</dbReference>
<evidence type="ECO:0000313" key="1">
    <source>
        <dbReference type="EMBL" id="MCM3736476.1"/>
    </source>
</evidence>
<evidence type="ECO:0000313" key="2">
    <source>
        <dbReference type="Proteomes" id="UP001202289"/>
    </source>
</evidence>
<keyword evidence="2" id="KW-1185">Reference proteome</keyword>
<comment type="caution">
    <text evidence="1">The sequence shown here is derived from an EMBL/GenBank/DDBJ whole genome shotgun (WGS) entry which is preliminary data.</text>
</comment>
<reference evidence="1" key="1">
    <citation type="submission" date="2022-05" db="EMBL/GenBank/DDBJ databases">
        <title>Comparative Genomics of Spacecraft Associated Microbes.</title>
        <authorList>
            <person name="Tran M.T."/>
            <person name="Wright A."/>
            <person name="Seuylemezian A."/>
            <person name="Eisen J."/>
            <person name="Coil D."/>
        </authorList>
    </citation>
    <scope>NUCLEOTIDE SEQUENCE</scope>
    <source>
        <strain evidence="1">FAIRING 10M-2.2</strain>
    </source>
</reference>
<protein>
    <submittedName>
        <fullName evidence="1">Uncharacterized protein</fullName>
    </submittedName>
</protein>
<sequence length="100" mass="11688">MSERIKKMEERIAKREQRIGKLQASLKEEKNRLSKDNETLLHLKYDDVLKRMQEKGVSPDEALRVIDNEVGKDQNQTHFAEDNKSESNNREGAQIYAQNC</sequence>
<gene>
    <name evidence="1" type="ORF">M3215_11735</name>
</gene>
<accession>A0ACC6A7N6</accession>
<dbReference type="Proteomes" id="UP001202289">
    <property type="component" value="Unassembled WGS sequence"/>
</dbReference>
<organism evidence="1 2">
    <name type="scientific">Bacillus cytotoxicus</name>
    <dbReference type="NCBI Taxonomy" id="580165"/>
    <lineage>
        <taxon>Bacteria</taxon>
        <taxon>Bacillati</taxon>
        <taxon>Bacillota</taxon>
        <taxon>Bacilli</taxon>
        <taxon>Bacillales</taxon>
        <taxon>Bacillaceae</taxon>
        <taxon>Bacillus</taxon>
        <taxon>Bacillus cereus group</taxon>
    </lineage>
</organism>
<proteinExistence type="predicted"/>
<name>A0ACC6A7N6_9BACI</name>